<keyword evidence="8 12" id="KW-0472">Membrane</keyword>
<dbReference type="GO" id="GO:0035869">
    <property type="term" value="C:ciliary transition zone"/>
    <property type="evidence" value="ECO:0007669"/>
    <property type="project" value="TreeGrafter"/>
</dbReference>
<keyword evidence="6 12" id="KW-1133">Transmembrane helix</keyword>
<dbReference type="Proteomes" id="UP001153620">
    <property type="component" value="Chromosome 1"/>
</dbReference>
<comment type="similarity">
    <text evidence="2">Belongs to the TMEM231 family.</text>
</comment>
<evidence type="ECO:0000256" key="9">
    <source>
        <dbReference type="ARBA" id="ARBA00023180"/>
    </source>
</evidence>
<name>A0A9N9RKV7_9DIPT</name>
<dbReference type="PANTHER" id="PTHR14605:SF1">
    <property type="entry name" value="TRANSMEMBRANE PROTEIN 231"/>
    <property type="match status" value="1"/>
</dbReference>
<evidence type="ECO:0000256" key="6">
    <source>
        <dbReference type="ARBA" id="ARBA00022989"/>
    </source>
</evidence>
<dbReference type="OrthoDB" id="426438at2759"/>
<evidence type="ECO:0000256" key="3">
    <source>
        <dbReference type="ARBA" id="ARBA00015087"/>
    </source>
</evidence>
<evidence type="ECO:0000256" key="4">
    <source>
        <dbReference type="ARBA" id="ARBA00022475"/>
    </source>
</evidence>
<evidence type="ECO:0000256" key="5">
    <source>
        <dbReference type="ARBA" id="ARBA00022692"/>
    </source>
</evidence>
<evidence type="ECO:0000256" key="2">
    <source>
        <dbReference type="ARBA" id="ARBA00009082"/>
    </source>
</evidence>
<reference evidence="13" key="2">
    <citation type="submission" date="2022-10" db="EMBL/GenBank/DDBJ databases">
        <authorList>
            <consortium name="ENA_rothamsted_submissions"/>
            <consortium name="culmorum"/>
            <person name="King R."/>
        </authorList>
    </citation>
    <scope>NUCLEOTIDE SEQUENCE</scope>
</reference>
<proteinExistence type="inferred from homology"/>
<dbReference type="PANTHER" id="PTHR14605">
    <property type="entry name" value="CHST5 PROTEIN"/>
    <property type="match status" value="1"/>
</dbReference>
<feature type="transmembrane region" description="Helical" evidence="12">
    <location>
        <begin position="21"/>
        <end position="43"/>
    </location>
</feature>
<keyword evidence="7" id="KW-0969">Cilium</keyword>
<gene>
    <name evidence="13" type="ORF">CHIRRI_LOCUS2052</name>
</gene>
<keyword evidence="4" id="KW-1003">Cell membrane</keyword>
<evidence type="ECO:0000256" key="7">
    <source>
        <dbReference type="ARBA" id="ARBA00023069"/>
    </source>
</evidence>
<reference evidence="13" key="1">
    <citation type="submission" date="2022-01" db="EMBL/GenBank/DDBJ databases">
        <authorList>
            <person name="King R."/>
        </authorList>
    </citation>
    <scope>NUCLEOTIDE SEQUENCE</scope>
</reference>
<keyword evidence="14" id="KW-1185">Reference proteome</keyword>
<evidence type="ECO:0000256" key="11">
    <source>
        <dbReference type="ARBA" id="ARBA00024803"/>
    </source>
</evidence>
<keyword evidence="9" id="KW-0325">Glycoprotein</keyword>
<organism evidence="13 14">
    <name type="scientific">Chironomus riparius</name>
    <dbReference type="NCBI Taxonomy" id="315576"/>
    <lineage>
        <taxon>Eukaryota</taxon>
        <taxon>Metazoa</taxon>
        <taxon>Ecdysozoa</taxon>
        <taxon>Arthropoda</taxon>
        <taxon>Hexapoda</taxon>
        <taxon>Insecta</taxon>
        <taxon>Pterygota</taxon>
        <taxon>Neoptera</taxon>
        <taxon>Endopterygota</taxon>
        <taxon>Diptera</taxon>
        <taxon>Nematocera</taxon>
        <taxon>Chironomoidea</taxon>
        <taxon>Chironomidae</taxon>
        <taxon>Chironominae</taxon>
        <taxon>Chironomus</taxon>
    </lineage>
</organism>
<protein>
    <recommendedName>
        <fullName evidence="3">Transmembrane protein 231</fullName>
    </recommendedName>
</protein>
<dbReference type="AlphaFoldDB" id="A0A9N9RKV7"/>
<evidence type="ECO:0000256" key="8">
    <source>
        <dbReference type="ARBA" id="ARBA00023136"/>
    </source>
</evidence>
<keyword evidence="5 12" id="KW-0812">Transmembrane</keyword>
<dbReference type="Pfam" id="PF10149">
    <property type="entry name" value="TM231"/>
    <property type="match status" value="1"/>
</dbReference>
<evidence type="ECO:0000256" key="12">
    <source>
        <dbReference type="SAM" id="Phobius"/>
    </source>
</evidence>
<feature type="transmembrane region" description="Helical" evidence="12">
    <location>
        <begin position="273"/>
        <end position="296"/>
    </location>
</feature>
<dbReference type="GO" id="GO:0060170">
    <property type="term" value="C:ciliary membrane"/>
    <property type="evidence" value="ECO:0007669"/>
    <property type="project" value="UniProtKB-SubCell"/>
</dbReference>
<dbReference type="EMBL" id="OU895877">
    <property type="protein sequence ID" value="CAG9799077.1"/>
    <property type="molecule type" value="Genomic_DNA"/>
</dbReference>
<keyword evidence="10" id="KW-0966">Cell projection</keyword>
<evidence type="ECO:0000313" key="14">
    <source>
        <dbReference type="Proteomes" id="UP001153620"/>
    </source>
</evidence>
<sequence length="314" mass="37123">MGLISLHRKYSFIDYQHHLCSFASLIKLIAIIGAFLIPIVLILKLNITESQFLSFEQPIVKFQYKYILVAENSVDNDTGKGILCSSFDALNQFNETKKCSKIQISEKDINYDGTIDELMFSFEFNTINNYGIKSVKIMLFLDARIESQCEFRIPAAVIVKKKLSENFYNRKILIFGNLEVSQNIALVCPFFLRNVKSHFYYETLNENQTNLEKYRLSSIREQLQHNPMHFNFKETATDYEQFSDEKTTIKVGVKIPELAIRYQKSFWQKFMSFWMQFLSLFIITIAIENYILNYLFENRLIITRRKNYIKDKEF</sequence>
<evidence type="ECO:0000313" key="13">
    <source>
        <dbReference type="EMBL" id="CAG9799077.1"/>
    </source>
</evidence>
<dbReference type="GO" id="GO:0032880">
    <property type="term" value="P:regulation of protein localization"/>
    <property type="evidence" value="ECO:0007669"/>
    <property type="project" value="TreeGrafter"/>
</dbReference>
<evidence type="ECO:0000256" key="10">
    <source>
        <dbReference type="ARBA" id="ARBA00023273"/>
    </source>
</evidence>
<accession>A0A9N9RKV7</accession>
<comment type="subcellular location">
    <subcellularLocation>
        <location evidence="1">Cell projection</location>
        <location evidence="1">Cilium membrane</location>
        <topology evidence="1">Multi-pass membrane protein</topology>
    </subcellularLocation>
</comment>
<evidence type="ECO:0000256" key="1">
    <source>
        <dbReference type="ARBA" id="ARBA00004272"/>
    </source>
</evidence>
<comment type="function">
    <text evidence="11">Transmembrane component of the tectonic-like complex, a complex localized at the transition zone of primary cilia and acting as a barrier that prevents diffusion of transmembrane proteins between the cilia and plasma membranes. Required for ciliogenesis and sonic hedgehog/SHH signaling.</text>
</comment>
<dbReference type="GO" id="GO:0060271">
    <property type="term" value="P:cilium assembly"/>
    <property type="evidence" value="ECO:0007669"/>
    <property type="project" value="TreeGrafter"/>
</dbReference>
<dbReference type="InterPro" id="IPR019306">
    <property type="entry name" value="TMEM231"/>
</dbReference>